<evidence type="ECO:0000256" key="2">
    <source>
        <dbReference type="ARBA" id="ARBA00002681"/>
    </source>
</evidence>
<dbReference type="InterPro" id="IPR039104">
    <property type="entry name" value="6PGL"/>
</dbReference>
<keyword evidence="10" id="KW-1185">Reference proteome</keyword>
<accession>A0ABP7MHA8</accession>
<evidence type="ECO:0000313" key="10">
    <source>
        <dbReference type="Proteomes" id="UP001501565"/>
    </source>
</evidence>
<keyword evidence="7" id="KW-0378">Hydrolase</keyword>
<comment type="function">
    <text evidence="2 7">Hydrolysis of 6-phosphogluconolactone to 6-phosphogluconate.</text>
</comment>
<comment type="pathway">
    <text evidence="3 7">Carbohydrate degradation; pentose phosphate pathway; D-ribulose 5-phosphate from D-glucose 6-phosphate (oxidative stage): step 2/3.</text>
</comment>
<dbReference type="Gene3D" id="3.40.50.1360">
    <property type="match status" value="1"/>
</dbReference>
<evidence type="ECO:0000256" key="6">
    <source>
        <dbReference type="ARBA" id="ARBA00020337"/>
    </source>
</evidence>
<dbReference type="NCBIfam" id="TIGR01198">
    <property type="entry name" value="pgl"/>
    <property type="match status" value="1"/>
</dbReference>
<dbReference type="EMBL" id="BAABBN010000006">
    <property type="protein sequence ID" value="GAA3923089.1"/>
    <property type="molecule type" value="Genomic_DNA"/>
</dbReference>
<dbReference type="SUPFAM" id="SSF100950">
    <property type="entry name" value="NagB/RpiA/CoA transferase-like"/>
    <property type="match status" value="1"/>
</dbReference>
<gene>
    <name evidence="7 9" type="primary">pgl</name>
    <name evidence="9" type="ORF">GCM10022277_18760</name>
</gene>
<evidence type="ECO:0000256" key="3">
    <source>
        <dbReference type="ARBA" id="ARBA00004961"/>
    </source>
</evidence>
<dbReference type="RefSeq" id="WP_344797884.1">
    <property type="nucleotide sequence ID" value="NZ_BAABBN010000006.1"/>
</dbReference>
<protein>
    <recommendedName>
        <fullName evidence="6 7">6-phosphogluconolactonase</fullName>
        <shortName evidence="7">6PGL</shortName>
        <ecNumber evidence="5 7">3.1.1.31</ecNumber>
    </recommendedName>
</protein>
<comment type="similarity">
    <text evidence="4 7">Belongs to the glucosamine/galactosamine-6-phosphate isomerase family. 6-phosphogluconolactonase subfamily.</text>
</comment>
<dbReference type="CDD" id="cd01400">
    <property type="entry name" value="6PGL"/>
    <property type="match status" value="1"/>
</dbReference>
<evidence type="ECO:0000256" key="5">
    <source>
        <dbReference type="ARBA" id="ARBA00013198"/>
    </source>
</evidence>
<dbReference type="InterPro" id="IPR006148">
    <property type="entry name" value="Glc/Gal-6P_isomerase"/>
</dbReference>
<dbReference type="InterPro" id="IPR005900">
    <property type="entry name" value="6-phosphogluconolactonase_DevB"/>
</dbReference>
<evidence type="ECO:0000259" key="8">
    <source>
        <dbReference type="Pfam" id="PF01182"/>
    </source>
</evidence>
<sequence length="232" mass="25534">MKLHEQIYQTHRELIESLTLQLADHLRGAIEHHGNISFVVSGGNTPKPLYKQLSQQHLAWDHVTICPSDERWVATDHDDSNYKMLKNTLLQNAADKASLLSLKSDQAFSDAAMSLTPAVQALSKPLNIVLLGMGDDGHIASLFPDANELEHALSAPLSEPVSTIQSESKGARVTLTLPTLLNAEHIFLLFTGNEKWHVYKKAKESPSSLSLPIGHLLHKATCPLTVCWSPDV</sequence>
<comment type="caution">
    <text evidence="9">The sequence shown here is derived from an EMBL/GenBank/DDBJ whole genome shotgun (WGS) entry which is preliminary data.</text>
</comment>
<dbReference type="PANTHER" id="PTHR11054">
    <property type="entry name" value="6-PHOSPHOGLUCONOLACTONASE"/>
    <property type="match status" value="1"/>
</dbReference>
<reference evidence="10" key="1">
    <citation type="journal article" date="2019" name="Int. J. Syst. Evol. Microbiol.">
        <title>The Global Catalogue of Microorganisms (GCM) 10K type strain sequencing project: providing services to taxonomists for standard genome sequencing and annotation.</title>
        <authorList>
            <consortium name="The Broad Institute Genomics Platform"/>
            <consortium name="The Broad Institute Genome Sequencing Center for Infectious Disease"/>
            <person name="Wu L."/>
            <person name="Ma J."/>
        </authorList>
    </citation>
    <scope>NUCLEOTIDE SEQUENCE [LARGE SCALE GENOMIC DNA]</scope>
    <source>
        <strain evidence="10">JCM 17551</strain>
    </source>
</reference>
<evidence type="ECO:0000256" key="4">
    <source>
        <dbReference type="ARBA" id="ARBA00010662"/>
    </source>
</evidence>
<feature type="domain" description="Glucosamine/galactosamine-6-phosphate isomerase" evidence="8">
    <location>
        <begin position="10"/>
        <end position="216"/>
    </location>
</feature>
<dbReference type="PANTHER" id="PTHR11054:SF0">
    <property type="entry name" value="6-PHOSPHOGLUCONOLACTONASE"/>
    <property type="match status" value="1"/>
</dbReference>
<proteinExistence type="inferred from homology"/>
<name>A0ABP7MHA8_9GAMM</name>
<evidence type="ECO:0000256" key="7">
    <source>
        <dbReference type="RuleBase" id="RU365095"/>
    </source>
</evidence>
<dbReference type="InterPro" id="IPR037171">
    <property type="entry name" value="NagB/RpiA_transferase-like"/>
</dbReference>
<comment type="catalytic activity">
    <reaction evidence="1 7">
        <text>6-phospho-D-glucono-1,5-lactone + H2O = 6-phospho-D-gluconate + H(+)</text>
        <dbReference type="Rhea" id="RHEA:12556"/>
        <dbReference type="ChEBI" id="CHEBI:15377"/>
        <dbReference type="ChEBI" id="CHEBI:15378"/>
        <dbReference type="ChEBI" id="CHEBI:57955"/>
        <dbReference type="ChEBI" id="CHEBI:58759"/>
        <dbReference type="EC" id="3.1.1.31"/>
    </reaction>
</comment>
<evidence type="ECO:0000313" key="9">
    <source>
        <dbReference type="EMBL" id="GAA3923089.1"/>
    </source>
</evidence>
<organism evidence="9 10">
    <name type="scientific">Litoribacillus peritrichatus</name>
    <dbReference type="NCBI Taxonomy" id="718191"/>
    <lineage>
        <taxon>Bacteria</taxon>
        <taxon>Pseudomonadati</taxon>
        <taxon>Pseudomonadota</taxon>
        <taxon>Gammaproteobacteria</taxon>
        <taxon>Oceanospirillales</taxon>
        <taxon>Oceanospirillaceae</taxon>
        <taxon>Litoribacillus</taxon>
    </lineage>
</organism>
<evidence type="ECO:0000256" key="1">
    <source>
        <dbReference type="ARBA" id="ARBA00000832"/>
    </source>
</evidence>
<dbReference type="Pfam" id="PF01182">
    <property type="entry name" value="Glucosamine_iso"/>
    <property type="match status" value="1"/>
</dbReference>
<dbReference type="EC" id="3.1.1.31" evidence="5 7"/>
<dbReference type="Proteomes" id="UP001501565">
    <property type="component" value="Unassembled WGS sequence"/>
</dbReference>